<reference evidence="7" key="1">
    <citation type="submission" date="2019-12" db="EMBL/GenBank/DDBJ databases">
        <title>High-Quality draft genome sequences of three cyanobacteria isolated from the limestone walls of the Old Cathedral of Coimbra.</title>
        <authorList>
            <person name="Tiago I."/>
            <person name="Soares F."/>
            <person name="Portugal A."/>
        </authorList>
    </citation>
    <scope>NUCLEOTIDE SEQUENCE</scope>
    <source>
        <strain evidence="7">A</strain>
    </source>
</reference>
<feature type="domain" description="Core-binding (CB)" evidence="6">
    <location>
        <begin position="28"/>
        <end position="114"/>
    </location>
</feature>
<evidence type="ECO:0000313" key="8">
    <source>
        <dbReference type="Proteomes" id="UP000646053"/>
    </source>
</evidence>
<dbReference type="PANTHER" id="PTHR30349">
    <property type="entry name" value="PHAGE INTEGRASE-RELATED"/>
    <property type="match status" value="1"/>
</dbReference>
<accession>A0A8J7ZAR6</accession>
<evidence type="ECO:0000256" key="1">
    <source>
        <dbReference type="ARBA" id="ARBA00022908"/>
    </source>
</evidence>
<dbReference type="InterPro" id="IPR011010">
    <property type="entry name" value="DNA_brk_join_enz"/>
</dbReference>
<dbReference type="PANTHER" id="PTHR30349:SF81">
    <property type="entry name" value="TYROSINE RECOMBINASE XERC"/>
    <property type="match status" value="1"/>
</dbReference>
<dbReference type="SUPFAM" id="SSF56349">
    <property type="entry name" value="DNA breaking-rejoining enzymes"/>
    <property type="match status" value="1"/>
</dbReference>
<name>A0A8J7ZAR6_9CYAN</name>
<evidence type="ECO:0000256" key="2">
    <source>
        <dbReference type="ARBA" id="ARBA00023125"/>
    </source>
</evidence>
<dbReference type="Proteomes" id="UP000646053">
    <property type="component" value="Unassembled WGS sequence"/>
</dbReference>
<dbReference type="Pfam" id="PF00589">
    <property type="entry name" value="Phage_integrase"/>
    <property type="match status" value="1"/>
</dbReference>
<keyword evidence="8" id="KW-1185">Reference proteome</keyword>
<dbReference type="InterPro" id="IPR044068">
    <property type="entry name" value="CB"/>
</dbReference>
<evidence type="ECO:0000259" key="6">
    <source>
        <dbReference type="PROSITE" id="PS51900"/>
    </source>
</evidence>
<dbReference type="InterPro" id="IPR013762">
    <property type="entry name" value="Integrase-like_cat_sf"/>
</dbReference>
<dbReference type="AlphaFoldDB" id="A0A8J7ZAR6"/>
<dbReference type="EMBL" id="WVIE01000017">
    <property type="protein sequence ID" value="NDJ18540.1"/>
    <property type="molecule type" value="Genomic_DNA"/>
</dbReference>
<dbReference type="InterPro" id="IPR050090">
    <property type="entry name" value="Tyrosine_recombinase_XerCD"/>
</dbReference>
<evidence type="ECO:0000313" key="7">
    <source>
        <dbReference type="EMBL" id="NDJ18540.1"/>
    </source>
</evidence>
<dbReference type="PROSITE" id="PS51900">
    <property type="entry name" value="CB"/>
    <property type="match status" value="1"/>
</dbReference>
<sequence>MQRDDSVPQPRLLHIEADYSPAVSKADSRTDLRLLRVEEYLQARSLSVKTQRAYRQDLQHFLRWTDKAWAAVTARQITQFKTHLLRTEDGERVLSDATVKRILGTLKAFYGWLWRSGYVDRDPTLEVQLPKLAEPEADNLTDEQVEKILAAVIGMKLCDRNLALFAVLQHGIRAEAATLLNVGDFDGKHLWVRQDKADSKGVVPLDDEGVQKIQAYLGWRVSQGEVLQPESPLFVSASRRNRGARIGYDTIDKLVCQLREQTGIEFHAHQFRHTYATNLVLDGMNPYHVMTLTRHKSVQSFRRYTKAADQQAAEAAFYETKRRKHKTEPPLEQ</sequence>
<proteinExistence type="predicted"/>
<dbReference type="InterPro" id="IPR002104">
    <property type="entry name" value="Integrase_catalytic"/>
</dbReference>
<dbReference type="Pfam" id="PF02899">
    <property type="entry name" value="Phage_int_SAM_1"/>
    <property type="match status" value="1"/>
</dbReference>
<dbReference type="InterPro" id="IPR004107">
    <property type="entry name" value="Integrase_SAM-like_N"/>
</dbReference>
<dbReference type="GO" id="GO:0003677">
    <property type="term" value="F:DNA binding"/>
    <property type="evidence" value="ECO:0007669"/>
    <property type="project" value="UniProtKB-UniRule"/>
</dbReference>
<feature type="domain" description="Tyr recombinase" evidence="5">
    <location>
        <begin position="135"/>
        <end position="317"/>
    </location>
</feature>
<dbReference type="Gene3D" id="1.10.443.10">
    <property type="entry name" value="Intergrase catalytic core"/>
    <property type="match status" value="1"/>
</dbReference>
<dbReference type="Gene3D" id="1.10.150.130">
    <property type="match status" value="1"/>
</dbReference>
<organism evidence="7 8">
    <name type="scientific">Myxacorys almedinensis A</name>
    <dbReference type="NCBI Taxonomy" id="2690445"/>
    <lineage>
        <taxon>Bacteria</taxon>
        <taxon>Bacillati</taxon>
        <taxon>Cyanobacteriota</taxon>
        <taxon>Cyanophyceae</taxon>
        <taxon>Leptolyngbyales</taxon>
        <taxon>Leptolyngbyaceae</taxon>
        <taxon>Myxacorys</taxon>
        <taxon>Myxacorys almedinensis</taxon>
    </lineage>
</organism>
<dbReference type="CDD" id="cd00397">
    <property type="entry name" value="DNA_BRE_C"/>
    <property type="match status" value="1"/>
</dbReference>
<dbReference type="InterPro" id="IPR010998">
    <property type="entry name" value="Integrase_recombinase_N"/>
</dbReference>
<gene>
    <name evidence="7" type="ORF">GS601_14770</name>
</gene>
<dbReference type="GO" id="GO:0006310">
    <property type="term" value="P:DNA recombination"/>
    <property type="evidence" value="ECO:0007669"/>
    <property type="project" value="UniProtKB-KW"/>
</dbReference>
<keyword evidence="2 4" id="KW-0238">DNA-binding</keyword>
<evidence type="ECO:0000259" key="5">
    <source>
        <dbReference type="PROSITE" id="PS51898"/>
    </source>
</evidence>
<dbReference type="RefSeq" id="WP_162424070.1">
    <property type="nucleotide sequence ID" value="NZ_WVIE01000017.1"/>
</dbReference>
<keyword evidence="1" id="KW-0229">DNA integration</keyword>
<evidence type="ECO:0000256" key="4">
    <source>
        <dbReference type="PROSITE-ProRule" id="PRU01248"/>
    </source>
</evidence>
<keyword evidence="3" id="KW-0233">DNA recombination</keyword>
<dbReference type="GO" id="GO:0015074">
    <property type="term" value="P:DNA integration"/>
    <property type="evidence" value="ECO:0007669"/>
    <property type="project" value="UniProtKB-KW"/>
</dbReference>
<comment type="caution">
    <text evidence="7">The sequence shown here is derived from an EMBL/GenBank/DDBJ whole genome shotgun (WGS) entry which is preliminary data.</text>
</comment>
<evidence type="ECO:0000256" key="3">
    <source>
        <dbReference type="ARBA" id="ARBA00023172"/>
    </source>
</evidence>
<protein>
    <submittedName>
        <fullName evidence="7">Tyrosine-type recombinase/integrase</fullName>
    </submittedName>
</protein>
<dbReference type="PROSITE" id="PS51898">
    <property type="entry name" value="TYR_RECOMBINASE"/>
    <property type="match status" value="1"/>
</dbReference>